<proteinExistence type="predicted"/>
<accession>A0ACC0GBW4</accession>
<gene>
    <name evidence="1" type="ORF">LOK49_LG10G01243</name>
</gene>
<keyword evidence="2" id="KW-1185">Reference proteome</keyword>
<reference evidence="1 2" key="1">
    <citation type="journal article" date="2022" name="Plant J.">
        <title>Chromosome-level genome of Camellia lanceoleosa provides a valuable resource for understanding genome evolution and self-incompatibility.</title>
        <authorList>
            <person name="Gong W."/>
            <person name="Xiao S."/>
            <person name="Wang L."/>
            <person name="Liao Z."/>
            <person name="Chang Y."/>
            <person name="Mo W."/>
            <person name="Hu G."/>
            <person name="Li W."/>
            <person name="Zhao G."/>
            <person name="Zhu H."/>
            <person name="Hu X."/>
            <person name="Ji K."/>
            <person name="Xiang X."/>
            <person name="Song Q."/>
            <person name="Yuan D."/>
            <person name="Jin S."/>
            <person name="Zhang L."/>
        </authorList>
    </citation>
    <scope>NUCLEOTIDE SEQUENCE [LARGE SCALE GENOMIC DNA]</scope>
    <source>
        <strain evidence="1">SQ_2022a</strain>
    </source>
</reference>
<evidence type="ECO:0000313" key="1">
    <source>
        <dbReference type="EMBL" id="KAI7997146.1"/>
    </source>
</evidence>
<organism evidence="1 2">
    <name type="scientific">Camellia lanceoleosa</name>
    <dbReference type="NCBI Taxonomy" id="1840588"/>
    <lineage>
        <taxon>Eukaryota</taxon>
        <taxon>Viridiplantae</taxon>
        <taxon>Streptophyta</taxon>
        <taxon>Embryophyta</taxon>
        <taxon>Tracheophyta</taxon>
        <taxon>Spermatophyta</taxon>
        <taxon>Magnoliopsida</taxon>
        <taxon>eudicotyledons</taxon>
        <taxon>Gunneridae</taxon>
        <taxon>Pentapetalae</taxon>
        <taxon>asterids</taxon>
        <taxon>Ericales</taxon>
        <taxon>Theaceae</taxon>
        <taxon>Camellia</taxon>
    </lineage>
</organism>
<dbReference type="EMBL" id="CM045767">
    <property type="protein sequence ID" value="KAI7997146.1"/>
    <property type="molecule type" value="Genomic_DNA"/>
</dbReference>
<comment type="caution">
    <text evidence="1">The sequence shown here is derived from an EMBL/GenBank/DDBJ whole genome shotgun (WGS) entry which is preliminary data.</text>
</comment>
<dbReference type="Proteomes" id="UP001060215">
    <property type="component" value="Chromosome 10"/>
</dbReference>
<protein>
    <submittedName>
        <fullName evidence="1">Uncharacterized protein</fullName>
    </submittedName>
</protein>
<name>A0ACC0GBW4_9ERIC</name>
<sequence length="78" mass="8362">MGGLASHVNCILLLMAILFIFLFDFISSAALDEEPNGNVEGSGRHQAPSAKAVDSKGAPSFLIHLLFSLATYLFCFTN</sequence>
<evidence type="ECO:0000313" key="2">
    <source>
        <dbReference type="Proteomes" id="UP001060215"/>
    </source>
</evidence>